<dbReference type="GO" id="GO:0008610">
    <property type="term" value="P:lipid biosynthetic process"/>
    <property type="evidence" value="ECO:0007669"/>
    <property type="project" value="TreeGrafter"/>
</dbReference>
<dbReference type="PANTHER" id="PTHR11487">
    <property type="entry name" value="THIOESTERASE"/>
    <property type="match status" value="1"/>
</dbReference>
<evidence type="ECO:0000256" key="2">
    <source>
        <dbReference type="SAM" id="MobiDB-lite"/>
    </source>
</evidence>
<protein>
    <recommendedName>
        <fullName evidence="3">Carrier domain-containing protein</fullName>
    </recommendedName>
</protein>
<evidence type="ECO:0000313" key="4">
    <source>
        <dbReference type="EMBL" id="GHH79004.1"/>
    </source>
</evidence>
<name>A0A919G756_9ACTN</name>
<dbReference type="GeneID" id="95355957"/>
<keyword evidence="5" id="KW-1185">Reference proteome</keyword>
<dbReference type="PROSITE" id="PS50075">
    <property type="entry name" value="CARRIER"/>
    <property type="match status" value="1"/>
</dbReference>
<dbReference type="InterPro" id="IPR009081">
    <property type="entry name" value="PP-bd_ACP"/>
</dbReference>
<dbReference type="AlphaFoldDB" id="A0A919G756"/>
<sequence length="380" mass="41657">MTSTTVTIEDLRALIAGVLEIDPGEVADGAHFADDLDIDSLLMLEISTRVENAFDLPENTVVISGAATLAELHALVVSKRVGETPAGPVIRPRPLSDPAVRLFLFHHAGGSHLLYRGWAEHFPKDWELCLLETPGRGHLQTLPLIDDCDRLVDYFHTALAPLLDRPFGFFGHSLGALIAHQLTRRLHHEGNPLPTWLGVSAYGAPRGAADADARPHLKSDDELRDWLRDVGGSTPQLLDDEALWRTFAPAFRSDFKLLDTWVPPLVPEPLPVPLSVFGGRRDRLIGEERLLAWQPCTTHFRGLEMYEGDHFYVTDHQRPLATAITAAMRSVAPRARSHHHASRQMINSNEVLAEGAGASPQASGSTSGCVNRTGLPSDRA</sequence>
<dbReference type="InterPro" id="IPR029058">
    <property type="entry name" value="AB_hydrolase_fold"/>
</dbReference>
<comment type="similarity">
    <text evidence="1">Belongs to the thioesterase family.</text>
</comment>
<reference evidence="4" key="1">
    <citation type="journal article" date="2014" name="Int. J. Syst. Evol. Microbiol.">
        <title>Complete genome sequence of Corynebacterium casei LMG S-19264T (=DSM 44701T), isolated from a smear-ripened cheese.</title>
        <authorList>
            <consortium name="US DOE Joint Genome Institute (JGI-PGF)"/>
            <person name="Walter F."/>
            <person name="Albersmeier A."/>
            <person name="Kalinowski J."/>
            <person name="Ruckert C."/>
        </authorList>
    </citation>
    <scope>NUCLEOTIDE SEQUENCE</scope>
    <source>
        <strain evidence="4">JCM 4646</strain>
    </source>
</reference>
<comment type="caution">
    <text evidence="4">The sequence shown here is derived from an EMBL/GenBank/DDBJ whole genome shotgun (WGS) entry which is preliminary data.</text>
</comment>
<dbReference type="InterPro" id="IPR012223">
    <property type="entry name" value="TEII"/>
</dbReference>
<gene>
    <name evidence="4" type="ORF">GCM10018781_56030</name>
</gene>
<feature type="region of interest" description="Disordered" evidence="2">
    <location>
        <begin position="354"/>
        <end position="380"/>
    </location>
</feature>
<dbReference type="InterPro" id="IPR001031">
    <property type="entry name" value="Thioesterase"/>
</dbReference>
<accession>A0A919G756</accession>
<dbReference type="Gene3D" id="3.40.50.1820">
    <property type="entry name" value="alpha/beta hydrolase"/>
    <property type="match status" value="1"/>
</dbReference>
<dbReference type="Proteomes" id="UP000617734">
    <property type="component" value="Unassembled WGS sequence"/>
</dbReference>
<evidence type="ECO:0000313" key="5">
    <source>
        <dbReference type="Proteomes" id="UP000617734"/>
    </source>
</evidence>
<dbReference type="RefSeq" id="WP_190213703.1">
    <property type="nucleotide sequence ID" value="NZ_BNBO01000040.1"/>
</dbReference>
<feature type="compositionally biased region" description="Polar residues" evidence="2">
    <location>
        <begin position="360"/>
        <end position="370"/>
    </location>
</feature>
<dbReference type="SUPFAM" id="SSF53474">
    <property type="entry name" value="alpha/beta-Hydrolases"/>
    <property type="match status" value="1"/>
</dbReference>
<dbReference type="InterPro" id="IPR036736">
    <property type="entry name" value="ACP-like_sf"/>
</dbReference>
<dbReference type="SUPFAM" id="SSF47336">
    <property type="entry name" value="ACP-like"/>
    <property type="match status" value="1"/>
</dbReference>
<evidence type="ECO:0000259" key="3">
    <source>
        <dbReference type="PROSITE" id="PS50075"/>
    </source>
</evidence>
<dbReference type="Gene3D" id="1.10.1200.10">
    <property type="entry name" value="ACP-like"/>
    <property type="match status" value="1"/>
</dbReference>
<dbReference type="Pfam" id="PF00550">
    <property type="entry name" value="PP-binding"/>
    <property type="match status" value="1"/>
</dbReference>
<feature type="domain" description="Carrier" evidence="3">
    <location>
        <begin position="2"/>
        <end position="80"/>
    </location>
</feature>
<dbReference type="EMBL" id="BNBO01000040">
    <property type="protein sequence ID" value="GHH79004.1"/>
    <property type="molecule type" value="Genomic_DNA"/>
</dbReference>
<reference evidence="4" key="2">
    <citation type="submission" date="2020-09" db="EMBL/GenBank/DDBJ databases">
        <authorList>
            <person name="Sun Q."/>
            <person name="Ohkuma M."/>
        </authorList>
    </citation>
    <scope>NUCLEOTIDE SEQUENCE</scope>
    <source>
        <strain evidence="4">JCM 4646</strain>
    </source>
</reference>
<proteinExistence type="inferred from homology"/>
<organism evidence="4 5">
    <name type="scientific">Kitasatospora indigofera</name>
    <dbReference type="NCBI Taxonomy" id="67307"/>
    <lineage>
        <taxon>Bacteria</taxon>
        <taxon>Bacillati</taxon>
        <taxon>Actinomycetota</taxon>
        <taxon>Actinomycetes</taxon>
        <taxon>Kitasatosporales</taxon>
        <taxon>Streptomycetaceae</taxon>
        <taxon>Kitasatospora</taxon>
    </lineage>
</organism>
<evidence type="ECO:0000256" key="1">
    <source>
        <dbReference type="ARBA" id="ARBA00007169"/>
    </source>
</evidence>
<dbReference type="Pfam" id="PF00975">
    <property type="entry name" value="Thioesterase"/>
    <property type="match status" value="1"/>
</dbReference>
<dbReference type="PANTHER" id="PTHR11487:SF0">
    <property type="entry name" value="S-ACYL FATTY ACID SYNTHASE THIOESTERASE, MEDIUM CHAIN"/>
    <property type="match status" value="1"/>
</dbReference>